<name>A0AAE0KWK1_9CHLO</name>
<evidence type="ECO:0000256" key="1">
    <source>
        <dbReference type="SAM" id="MobiDB-lite"/>
    </source>
</evidence>
<protein>
    <submittedName>
        <fullName evidence="2">Uncharacterized protein</fullName>
    </submittedName>
</protein>
<keyword evidence="3" id="KW-1185">Reference proteome</keyword>
<gene>
    <name evidence="2" type="ORF">CYMTET_27785</name>
</gene>
<reference evidence="2 3" key="1">
    <citation type="journal article" date="2015" name="Genome Biol. Evol.">
        <title>Comparative Genomics of a Bacterivorous Green Alga Reveals Evolutionary Causalities and Consequences of Phago-Mixotrophic Mode of Nutrition.</title>
        <authorList>
            <person name="Burns J.A."/>
            <person name="Paasch A."/>
            <person name="Narechania A."/>
            <person name="Kim E."/>
        </authorList>
    </citation>
    <scope>NUCLEOTIDE SEQUENCE [LARGE SCALE GENOMIC DNA]</scope>
    <source>
        <strain evidence="2 3">PLY_AMNH</strain>
    </source>
</reference>
<accession>A0AAE0KWK1</accession>
<proteinExistence type="predicted"/>
<dbReference type="AlphaFoldDB" id="A0AAE0KWK1"/>
<organism evidence="2 3">
    <name type="scientific">Cymbomonas tetramitiformis</name>
    <dbReference type="NCBI Taxonomy" id="36881"/>
    <lineage>
        <taxon>Eukaryota</taxon>
        <taxon>Viridiplantae</taxon>
        <taxon>Chlorophyta</taxon>
        <taxon>Pyramimonadophyceae</taxon>
        <taxon>Pyramimonadales</taxon>
        <taxon>Pyramimonadaceae</taxon>
        <taxon>Cymbomonas</taxon>
    </lineage>
</organism>
<dbReference type="Proteomes" id="UP001190700">
    <property type="component" value="Unassembled WGS sequence"/>
</dbReference>
<feature type="region of interest" description="Disordered" evidence="1">
    <location>
        <begin position="1"/>
        <end position="37"/>
    </location>
</feature>
<comment type="caution">
    <text evidence="2">The sequence shown here is derived from an EMBL/GenBank/DDBJ whole genome shotgun (WGS) entry which is preliminary data.</text>
</comment>
<feature type="compositionally biased region" description="Basic and acidic residues" evidence="1">
    <location>
        <begin position="1"/>
        <end position="33"/>
    </location>
</feature>
<sequence length="63" mass="6841">MEVRGKVEDMEGRGKVEDMEVRGKVEASAEGERCSTSPKWDALTGFQLLTEEARGVGLGGTLR</sequence>
<evidence type="ECO:0000313" key="3">
    <source>
        <dbReference type="Proteomes" id="UP001190700"/>
    </source>
</evidence>
<evidence type="ECO:0000313" key="2">
    <source>
        <dbReference type="EMBL" id="KAK3263401.1"/>
    </source>
</evidence>
<dbReference type="EMBL" id="LGRX02015471">
    <property type="protein sequence ID" value="KAK3263401.1"/>
    <property type="molecule type" value="Genomic_DNA"/>
</dbReference>